<feature type="transmembrane region" description="Helical" evidence="6">
    <location>
        <begin position="104"/>
        <end position="126"/>
    </location>
</feature>
<dbReference type="HOGENOM" id="CLU_028880_2_2_11"/>
<dbReference type="GO" id="GO:0022857">
    <property type="term" value="F:transmembrane transporter activity"/>
    <property type="evidence" value="ECO:0007669"/>
    <property type="project" value="InterPro"/>
</dbReference>
<evidence type="ECO:0000256" key="4">
    <source>
        <dbReference type="ARBA" id="ARBA00022989"/>
    </source>
</evidence>
<feature type="transmembrane region" description="Helical" evidence="6">
    <location>
        <begin position="133"/>
        <end position="151"/>
    </location>
</feature>
<organism evidence="7 8">
    <name type="scientific">Conexibacter woesei (strain DSM 14684 / CCUG 47730 / CIP 108061 / JCM 11494 / NBRC 100937 / ID131577)</name>
    <dbReference type="NCBI Taxonomy" id="469383"/>
    <lineage>
        <taxon>Bacteria</taxon>
        <taxon>Bacillati</taxon>
        <taxon>Actinomycetota</taxon>
        <taxon>Thermoleophilia</taxon>
        <taxon>Solirubrobacterales</taxon>
        <taxon>Conexibacteraceae</taxon>
        <taxon>Conexibacter</taxon>
    </lineage>
</organism>
<dbReference type="Pfam" id="PF02653">
    <property type="entry name" value="BPD_transp_2"/>
    <property type="match status" value="1"/>
</dbReference>
<evidence type="ECO:0000313" key="7">
    <source>
        <dbReference type="EMBL" id="ADB52762.1"/>
    </source>
</evidence>
<reference evidence="8" key="2">
    <citation type="submission" date="2010-01" db="EMBL/GenBank/DDBJ databases">
        <title>The complete genome of Conexibacter woesei DSM 14684.</title>
        <authorList>
            <consortium name="US DOE Joint Genome Institute (JGI-PGF)"/>
            <person name="Lucas S."/>
            <person name="Copeland A."/>
            <person name="Lapidus A."/>
            <person name="Glavina del Rio T."/>
            <person name="Dalin E."/>
            <person name="Tice H."/>
            <person name="Bruce D."/>
            <person name="Goodwin L."/>
            <person name="Pitluck S."/>
            <person name="Kyrpides N."/>
            <person name="Mavromatis K."/>
            <person name="Ivanova N."/>
            <person name="Mikhailova N."/>
            <person name="Chertkov O."/>
            <person name="Brettin T."/>
            <person name="Detter J.C."/>
            <person name="Han C."/>
            <person name="Larimer F."/>
            <person name="Land M."/>
            <person name="Hauser L."/>
            <person name="Markowitz V."/>
            <person name="Cheng J.-F."/>
            <person name="Hugenholtz P."/>
            <person name="Woyke T."/>
            <person name="Wu D."/>
            <person name="Pukall R."/>
            <person name="Steenblock K."/>
            <person name="Schneider S."/>
            <person name="Klenk H.-P."/>
            <person name="Eisen J.A."/>
        </authorList>
    </citation>
    <scope>NUCLEOTIDE SEQUENCE [LARGE SCALE GENOMIC DNA]</scope>
    <source>
        <strain evidence="8">DSM 14684 / CIP 108061 / JCM 11494 / NBRC 100937 / ID131577</strain>
    </source>
</reference>
<dbReference type="PANTHER" id="PTHR32196:SF72">
    <property type="entry name" value="RIBOSE IMPORT PERMEASE PROTEIN RBSC"/>
    <property type="match status" value="1"/>
</dbReference>
<name>D3F6W4_CONWI</name>
<feature type="transmembrane region" description="Helical" evidence="6">
    <location>
        <begin position="277"/>
        <end position="294"/>
    </location>
</feature>
<gene>
    <name evidence="7" type="ordered locus">Cwoe_4348</name>
</gene>
<dbReference type="PANTHER" id="PTHR32196">
    <property type="entry name" value="ABC TRANSPORTER PERMEASE PROTEIN YPHD-RELATED-RELATED"/>
    <property type="match status" value="1"/>
</dbReference>
<dbReference type="AlphaFoldDB" id="D3F6W4"/>
<evidence type="ECO:0000256" key="3">
    <source>
        <dbReference type="ARBA" id="ARBA00022692"/>
    </source>
</evidence>
<dbReference type="STRING" id="469383.Cwoe_4348"/>
<feature type="transmembrane region" description="Helical" evidence="6">
    <location>
        <begin position="171"/>
        <end position="191"/>
    </location>
</feature>
<evidence type="ECO:0000256" key="5">
    <source>
        <dbReference type="ARBA" id="ARBA00023136"/>
    </source>
</evidence>
<evidence type="ECO:0000313" key="8">
    <source>
        <dbReference type="Proteomes" id="UP000008229"/>
    </source>
</evidence>
<dbReference type="CDD" id="cd06579">
    <property type="entry name" value="TM_PBP1_transp_AraH_like"/>
    <property type="match status" value="1"/>
</dbReference>
<evidence type="ECO:0000256" key="2">
    <source>
        <dbReference type="ARBA" id="ARBA00022475"/>
    </source>
</evidence>
<keyword evidence="3 6" id="KW-0812">Transmembrane</keyword>
<sequence>MIAAAEPTPASGGRRRRPQEGLGETLFVPVLLVALVVYLSSTSDVFFTSINLQNILDQGAILAMVAFGVTLVVLSGEFDLSVGATVALSGVIGAKLAGSTDSVLIGFLACVGVGAIVGLINGVLVAYVQIPSFIVTLGALTIARGLALAATDGGTVTGLPSGIDVFGDEQLLGLSLLVWLTAAVFLAIWFIQRQTSLGVRIYATGGNRDAARLAGVPVARVRLAVFAISGITAGVAGMGLLSRVGSGQPSGAQLLELFAVAAIVVGGTSLYGGRGSVVRTLFGVLLIVVLQNGLDIKGVDADIQQVIVGAVLIASASVDFVRIQLRRRRARTVTSALVAAPVSSPSRD</sequence>
<protein>
    <submittedName>
        <fullName evidence="7">Inner-membrane translocator</fullName>
    </submittedName>
</protein>
<proteinExistence type="predicted"/>
<evidence type="ECO:0000256" key="1">
    <source>
        <dbReference type="ARBA" id="ARBA00004651"/>
    </source>
</evidence>
<comment type="subcellular location">
    <subcellularLocation>
        <location evidence="1">Cell membrane</location>
        <topology evidence="1">Multi-pass membrane protein</topology>
    </subcellularLocation>
</comment>
<feature type="transmembrane region" description="Helical" evidence="6">
    <location>
        <begin position="80"/>
        <end position="98"/>
    </location>
</feature>
<keyword evidence="4 6" id="KW-1133">Transmembrane helix</keyword>
<dbReference type="EMBL" id="CP001854">
    <property type="protein sequence ID" value="ADB52762.1"/>
    <property type="molecule type" value="Genomic_DNA"/>
</dbReference>
<feature type="transmembrane region" description="Helical" evidence="6">
    <location>
        <begin position="221"/>
        <end position="241"/>
    </location>
</feature>
<feature type="transmembrane region" description="Helical" evidence="6">
    <location>
        <begin position="21"/>
        <end position="40"/>
    </location>
</feature>
<keyword evidence="5 6" id="KW-0472">Membrane</keyword>
<feature type="transmembrane region" description="Helical" evidence="6">
    <location>
        <begin position="306"/>
        <end position="325"/>
    </location>
</feature>
<keyword evidence="8" id="KW-1185">Reference proteome</keyword>
<dbReference type="GO" id="GO:0005886">
    <property type="term" value="C:plasma membrane"/>
    <property type="evidence" value="ECO:0007669"/>
    <property type="project" value="UniProtKB-SubCell"/>
</dbReference>
<evidence type="ECO:0000256" key="6">
    <source>
        <dbReference type="SAM" id="Phobius"/>
    </source>
</evidence>
<accession>D3F6W4</accession>
<dbReference type="KEGG" id="cwo:Cwoe_4348"/>
<keyword evidence="2" id="KW-1003">Cell membrane</keyword>
<dbReference type="Proteomes" id="UP000008229">
    <property type="component" value="Chromosome"/>
</dbReference>
<dbReference type="eggNOG" id="COG1172">
    <property type="taxonomic scope" value="Bacteria"/>
</dbReference>
<dbReference type="InterPro" id="IPR001851">
    <property type="entry name" value="ABC_transp_permease"/>
</dbReference>
<reference evidence="7 8" key="1">
    <citation type="journal article" date="2010" name="Stand. Genomic Sci.">
        <title>Complete genome sequence of Conexibacter woesei type strain (ID131577).</title>
        <authorList>
            <person name="Pukall R."/>
            <person name="Lapidus A."/>
            <person name="Glavina Del Rio T."/>
            <person name="Copeland A."/>
            <person name="Tice H."/>
            <person name="Cheng J.-F."/>
            <person name="Lucas S."/>
            <person name="Chen F."/>
            <person name="Nolan M."/>
            <person name="Bruce D."/>
            <person name="Goodwin L."/>
            <person name="Pitluck S."/>
            <person name="Mavromatis K."/>
            <person name="Ivanova N."/>
            <person name="Ovchinnikova G."/>
            <person name="Pati A."/>
            <person name="Chen A."/>
            <person name="Palaniappan K."/>
            <person name="Land M."/>
            <person name="Hauser L."/>
            <person name="Chang Y.-J."/>
            <person name="Jeffries C.D."/>
            <person name="Chain P."/>
            <person name="Meincke L."/>
            <person name="Sims D."/>
            <person name="Brettin T."/>
            <person name="Detter J.C."/>
            <person name="Rohde M."/>
            <person name="Goeker M."/>
            <person name="Bristow J."/>
            <person name="Eisen J.A."/>
            <person name="Markowitz V."/>
            <person name="Kyrpides N.C."/>
            <person name="Klenk H.-P."/>
            <person name="Hugenholtz P."/>
        </authorList>
    </citation>
    <scope>NUCLEOTIDE SEQUENCE [LARGE SCALE GENOMIC DNA]</scope>
    <source>
        <strain evidence="8">DSM 14684 / CIP 108061 / JCM 11494 / NBRC 100937 / ID131577</strain>
    </source>
</reference>
<feature type="transmembrane region" description="Helical" evidence="6">
    <location>
        <begin position="253"/>
        <end position="270"/>
    </location>
</feature>
<feature type="transmembrane region" description="Helical" evidence="6">
    <location>
        <begin position="55"/>
        <end position="73"/>
    </location>
</feature>